<keyword evidence="1" id="KW-0812">Transmembrane</keyword>
<reference evidence="2" key="2">
    <citation type="submission" date="2020-09" db="EMBL/GenBank/DDBJ databases">
        <authorList>
            <person name="Sun Q."/>
            <person name="Zhou Y."/>
        </authorList>
    </citation>
    <scope>NUCLEOTIDE SEQUENCE</scope>
    <source>
        <strain evidence="2">CGMCC 1.15447</strain>
    </source>
</reference>
<name>A0A916W633_9BACT</name>
<dbReference type="AlphaFoldDB" id="A0A916W633"/>
<proteinExistence type="predicted"/>
<dbReference type="Proteomes" id="UP000648801">
    <property type="component" value="Unassembled WGS sequence"/>
</dbReference>
<keyword evidence="3" id="KW-1185">Reference proteome</keyword>
<evidence type="ECO:0000256" key="1">
    <source>
        <dbReference type="SAM" id="Phobius"/>
    </source>
</evidence>
<accession>A0A916W633</accession>
<dbReference type="EMBL" id="BMJB01000001">
    <property type="protein sequence ID" value="GGA69117.1"/>
    <property type="molecule type" value="Genomic_DNA"/>
</dbReference>
<keyword evidence="1" id="KW-0472">Membrane</keyword>
<reference evidence="2" key="1">
    <citation type="journal article" date="2014" name="Int. J. Syst. Evol. Microbiol.">
        <title>Complete genome sequence of Corynebacterium casei LMG S-19264T (=DSM 44701T), isolated from a smear-ripened cheese.</title>
        <authorList>
            <consortium name="US DOE Joint Genome Institute (JGI-PGF)"/>
            <person name="Walter F."/>
            <person name="Albersmeier A."/>
            <person name="Kalinowski J."/>
            <person name="Ruckert C."/>
        </authorList>
    </citation>
    <scope>NUCLEOTIDE SEQUENCE</scope>
    <source>
        <strain evidence="2">CGMCC 1.15447</strain>
    </source>
</reference>
<protein>
    <submittedName>
        <fullName evidence="2">Uncharacterized protein</fullName>
    </submittedName>
</protein>
<comment type="caution">
    <text evidence="2">The sequence shown here is derived from an EMBL/GenBank/DDBJ whole genome shotgun (WGS) entry which is preliminary data.</text>
</comment>
<feature type="transmembrane region" description="Helical" evidence="1">
    <location>
        <begin position="37"/>
        <end position="55"/>
    </location>
</feature>
<gene>
    <name evidence="2" type="ORF">GCM10011507_20760</name>
</gene>
<feature type="transmembrane region" description="Helical" evidence="1">
    <location>
        <begin position="6"/>
        <end position="25"/>
    </location>
</feature>
<keyword evidence="1" id="KW-1133">Transmembrane helix</keyword>
<evidence type="ECO:0000313" key="2">
    <source>
        <dbReference type="EMBL" id="GGA69117.1"/>
    </source>
</evidence>
<sequence>MHWLKDNVYLASWLAIPVALIGMVYQNRGKTSAEVDWNRSLLYIAFLVALAAAFTPIFDTSARTTAGLLVSMLIPFLIIDRKPR</sequence>
<organism evidence="2 3">
    <name type="scientific">Edaphobacter acidisoli</name>
    <dbReference type="NCBI Taxonomy" id="2040573"/>
    <lineage>
        <taxon>Bacteria</taxon>
        <taxon>Pseudomonadati</taxon>
        <taxon>Acidobacteriota</taxon>
        <taxon>Terriglobia</taxon>
        <taxon>Terriglobales</taxon>
        <taxon>Acidobacteriaceae</taxon>
        <taxon>Edaphobacter</taxon>
    </lineage>
</organism>
<dbReference type="RefSeq" id="WP_188759221.1">
    <property type="nucleotide sequence ID" value="NZ_BMJB01000001.1"/>
</dbReference>
<feature type="transmembrane region" description="Helical" evidence="1">
    <location>
        <begin position="61"/>
        <end position="79"/>
    </location>
</feature>
<evidence type="ECO:0000313" key="3">
    <source>
        <dbReference type="Proteomes" id="UP000648801"/>
    </source>
</evidence>